<proteinExistence type="predicted"/>
<gene>
    <name evidence="1" type="ORF">CSKR_201101</name>
</gene>
<evidence type="ECO:0000313" key="2">
    <source>
        <dbReference type="Proteomes" id="UP000286415"/>
    </source>
</evidence>
<reference evidence="1 2" key="2">
    <citation type="journal article" date="2021" name="Genomics">
        <title>High-quality reference genome for Clonorchis sinensis.</title>
        <authorList>
            <person name="Young N.D."/>
            <person name="Stroehlein A.J."/>
            <person name="Kinkar L."/>
            <person name="Wang T."/>
            <person name="Sohn W.M."/>
            <person name="Chang B.C.H."/>
            <person name="Kaur P."/>
            <person name="Weisz D."/>
            <person name="Dudchenko O."/>
            <person name="Aiden E.L."/>
            <person name="Korhonen P.K."/>
            <person name="Gasser R.B."/>
        </authorList>
    </citation>
    <scope>NUCLEOTIDE SEQUENCE [LARGE SCALE GENOMIC DNA]</scope>
    <source>
        <strain evidence="1">Cs-k2</strain>
    </source>
</reference>
<sequence>DLSKITVTFQTSCRLAEFDGNINGTKIQRRSLMKCRITLLRSLFKTVPKSYSDVLFQQAPRLTPLSQNVHIKEPNETNQRTTHALHRNSATRKTNDTVACFWVIVVIHIQYDFENKSGLITVAISIFISCQLQPA</sequence>
<reference evidence="1 2" key="1">
    <citation type="journal article" date="2018" name="Biotechnol. Adv.">
        <title>Improved genomic resources and new bioinformatic workflow for the carcinogenic parasite Clonorchis sinensis: Biotechnological implications.</title>
        <authorList>
            <person name="Wang D."/>
            <person name="Korhonen P.K."/>
            <person name="Gasser R.B."/>
            <person name="Young N.D."/>
        </authorList>
    </citation>
    <scope>NUCLEOTIDE SEQUENCE [LARGE SCALE GENOMIC DNA]</scope>
    <source>
        <strain evidence="1">Cs-k2</strain>
    </source>
</reference>
<evidence type="ECO:0000313" key="1">
    <source>
        <dbReference type="EMBL" id="KAG5450038.1"/>
    </source>
</evidence>
<keyword evidence="2" id="KW-1185">Reference proteome</keyword>
<protein>
    <submittedName>
        <fullName evidence="1">Uncharacterized protein</fullName>
    </submittedName>
</protein>
<name>A0A8T1MM70_CLOSI</name>
<dbReference type="EMBL" id="NIRI02000042">
    <property type="protein sequence ID" value="KAG5450038.1"/>
    <property type="molecule type" value="Genomic_DNA"/>
</dbReference>
<comment type="caution">
    <text evidence="1">The sequence shown here is derived from an EMBL/GenBank/DDBJ whole genome shotgun (WGS) entry which is preliminary data.</text>
</comment>
<feature type="non-terminal residue" evidence="1">
    <location>
        <position position="1"/>
    </location>
</feature>
<dbReference type="AlphaFoldDB" id="A0A8T1MM70"/>
<dbReference type="Proteomes" id="UP000286415">
    <property type="component" value="Unassembled WGS sequence"/>
</dbReference>
<accession>A0A8T1MM70</accession>
<organism evidence="1 2">
    <name type="scientific">Clonorchis sinensis</name>
    <name type="common">Chinese liver fluke</name>
    <dbReference type="NCBI Taxonomy" id="79923"/>
    <lineage>
        <taxon>Eukaryota</taxon>
        <taxon>Metazoa</taxon>
        <taxon>Spiralia</taxon>
        <taxon>Lophotrochozoa</taxon>
        <taxon>Platyhelminthes</taxon>
        <taxon>Trematoda</taxon>
        <taxon>Digenea</taxon>
        <taxon>Opisthorchiida</taxon>
        <taxon>Opisthorchiata</taxon>
        <taxon>Opisthorchiidae</taxon>
        <taxon>Clonorchis</taxon>
    </lineage>
</organism>